<dbReference type="InterPro" id="IPR001433">
    <property type="entry name" value="OxRdtase_FAD/NAD-bd"/>
</dbReference>
<feature type="binding site" evidence="10">
    <location>
        <position position="231"/>
    </location>
    <ligand>
        <name>[2Fe-2S] cluster</name>
        <dbReference type="ChEBI" id="CHEBI:190135"/>
    </ligand>
</feature>
<evidence type="ECO:0000256" key="9">
    <source>
        <dbReference type="ARBA" id="ARBA00034078"/>
    </source>
</evidence>
<keyword evidence="4 10" id="KW-0479">Metal-binding</keyword>
<feature type="binding site" evidence="10">
    <location>
        <position position="239"/>
    </location>
    <ligand>
        <name>[2Fe-2S] cluster</name>
        <dbReference type="ChEBI" id="CHEBI:190135"/>
    </ligand>
</feature>
<feature type="domain" description="FAD-binding FR-type" evidence="11">
    <location>
        <begin position="1"/>
        <end position="96"/>
    </location>
</feature>
<evidence type="ECO:0000256" key="1">
    <source>
        <dbReference type="ARBA" id="ARBA00022448"/>
    </source>
</evidence>
<dbReference type="InterPro" id="IPR050353">
    <property type="entry name" value="PyrK_electron_transfer"/>
</dbReference>
<organism evidence="12">
    <name type="scientific">Thiolapillus brandeum</name>
    <dbReference type="NCBI Taxonomy" id="1076588"/>
    <lineage>
        <taxon>Bacteria</taxon>
        <taxon>Pseudomonadati</taxon>
        <taxon>Pseudomonadota</taxon>
        <taxon>Gammaproteobacteria</taxon>
        <taxon>Chromatiales</taxon>
        <taxon>Sedimenticolaceae</taxon>
        <taxon>Thiolapillus</taxon>
    </lineage>
</organism>
<evidence type="ECO:0000256" key="8">
    <source>
        <dbReference type="ARBA" id="ARBA00023014"/>
    </source>
</evidence>
<dbReference type="GO" id="GO:0050660">
    <property type="term" value="F:flavin adenine dinucleotide binding"/>
    <property type="evidence" value="ECO:0007669"/>
    <property type="project" value="InterPro"/>
</dbReference>
<dbReference type="PROSITE" id="PS51384">
    <property type="entry name" value="FAD_FR"/>
    <property type="match status" value="1"/>
</dbReference>
<evidence type="ECO:0000256" key="3">
    <source>
        <dbReference type="ARBA" id="ARBA00022714"/>
    </source>
</evidence>
<dbReference type="GO" id="GO:0006221">
    <property type="term" value="P:pyrimidine nucleotide biosynthetic process"/>
    <property type="evidence" value="ECO:0007669"/>
    <property type="project" value="InterPro"/>
</dbReference>
<evidence type="ECO:0000256" key="4">
    <source>
        <dbReference type="ARBA" id="ARBA00022723"/>
    </source>
</evidence>
<dbReference type="PANTHER" id="PTHR43513">
    <property type="entry name" value="DIHYDROOROTATE DEHYDROGENASE B (NAD(+)), ELECTRON TRANSFER SUBUNIT"/>
    <property type="match status" value="1"/>
</dbReference>
<protein>
    <submittedName>
        <fullName evidence="12">Ni/Fe hydrogenase subunit gamma</fullName>
    </submittedName>
</protein>
<evidence type="ECO:0000313" key="12">
    <source>
        <dbReference type="EMBL" id="HHH12652.1"/>
    </source>
</evidence>
<dbReference type="PRINTS" id="PR00406">
    <property type="entry name" value="CYTB5RDTASE"/>
</dbReference>
<keyword evidence="5" id="KW-0274">FAD</keyword>
<comment type="cofactor">
    <cofactor evidence="10">
        <name>[2Fe-2S] cluster</name>
        <dbReference type="ChEBI" id="CHEBI:190135"/>
    </cofactor>
    <text evidence="10">Binds 1 [2Fe-2S] cluster per subunit.</text>
</comment>
<dbReference type="InterPro" id="IPR017927">
    <property type="entry name" value="FAD-bd_FR_type"/>
</dbReference>
<evidence type="ECO:0000256" key="5">
    <source>
        <dbReference type="ARBA" id="ARBA00022827"/>
    </source>
</evidence>
<dbReference type="SUPFAM" id="SSF63380">
    <property type="entry name" value="Riboflavin synthase domain-like"/>
    <property type="match status" value="1"/>
</dbReference>
<sequence>MVPRVLRVRECIEEMEGVVTLVLEAPGDFAFEPGQFNMLYAFGAGEVPISISGDPAESGVVRHTVRSVGQVSHALTRLRPGMELGVRGPFGRGWPLERAEGGDLVLAAGGLGLAPLRPVLRQAMAQRSRFGRVVLYYGTRSPETLLYREELAQWQGADIEVQVTVDRATPGWQGHVGVVTDLMQPGHFDPGSALALLCGPEVMMRFSALRLQELGVATGCIHLSMERNMNCGVGLCGHCQFGPKLVCQDGPVFPLEEVEPLMKIREL</sequence>
<keyword evidence="2" id="KW-0285">Flavoprotein</keyword>
<feature type="binding site" evidence="10">
    <location>
        <position position="236"/>
    </location>
    <ligand>
        <name>[2Fe-2S] cluster</name>
        <dbReference type="ChEBI" id="CHEBI:190135"/>
    </ligand>
</feature>
<dbReference type="AlphaFoldDB" id="A0A7C5IXK9"/>
<dbReference type="Proteomes" id="UP000886100">
    <property type="component" value="Unassembled WGS sequence"/>
</dbReference>
<dbReference type="InterPro" id="IPR017938">
    <property type="entry name" value="Riboflavin_synthase-like_b-brl"/>
</dbReference>
<evidence type="ECO:0000256" key="6">
    <source>
        <dbReference type="ARBA" id="ARBA00022982"/>
    </source>
</evidence>
<comment type="caution">
    <text evidence="12">The sequence shown here is derived from an EMBL/GenBank/DDBJ whole genome shotgun (WGS) entry which is preliminary data.</text>
</comment>
<dbReference type="GO" id="GO:0016491">
    <property type="term" value="F:oxidoreductase activity"/>
    <property type="evidence" value="ECO:0007669"/>
    <property type="project" value="InterPro"/>
</dbReference>
<accession>A0A7C5IXK9</accession>
<dbReference type="SUPFAM" id="SSF52343">
    <property type="entry name" value="Ferredoxin reductase-like, C-terminal NADP-linked domain"/>
    <property type="match status" value="1"/>
</dbReference>
<comment type="cofactor">
    <cofactor evidence="9">
        <name>[2Fe-2S] cluster</name>
        <dbReference type="ChEBI" id="CHEBI:190135"/>
    </cofactor>
</comment>
<feature type="binding site" evidence="10">
    <location>
        <position position="247"/>
    </location>
    <ligand>
        <name>[2Fe-2S] cluster</name>
        <dbReference type="ChEBI" id="CHEBI:190135"/>
    </ligand>
</feature>
<dbReference type="PANTHER" id="PTHR43513:SF1">
    <property type="entry name" value="ANAEROBIC SULFITE REDUCTASE SUBUNIT B"/>
    <property type="match status" value="1"/>
</dbReference>
<evidence type="ECO:0000256" key="10">
    <source>
        <dbReference type="PIRSR" id="PIRSR006816-2"/>
    </source>
</evidence>
<dbReference type="EMBL" id="DROM01000018">
    <property type="protein sequence ID" value="HHH12652.1"/>
    <property type="molecule type" value="Genomic_DNA"/>
</dbReference>
<dbReference type="PIRSF" id="PIRSF006816">
    <property type="entry name" value="Cyc3_hyd_g"/>
    <property type="match status" value="1"/>
</dbReference>
<keyword evidence="7 10" id="KW-0408">Iron</keyword>
<dbReference type="Pfam" id="PF00175">
    <property type="entry name" value="NAD_binding_1"/>
    <property type="match status" value="1"/>
</dbReference>
<dbReference type="CDD" id="cd06221">
    <property type="entry name" value="sulfite_reductase_like"/>
    <property type="match status" value="1"/>
</dbReference>
<dbReference type="GO" id="GO:0046872">
    <property type="term" value="F:metal ion binding"/>
    <property type="evidence" value="ECO:0007669"/>
    <property type="project" value="UniProtKB-KW"/>
</dbReference>
<keyword evidence="6" id="KW-0249">Electron transport</keyword>
<dbReference type="Gene3D" id="2.10.240.10">
    <property type="entry name" value="Dihydroorotate dehydrogenase, electron transfer subunit"/>
    <property type="match status" value="1"/>
</dbReference>
<evidence type="ECO:0000256" key="2">
    <source>
        <dbReference type="ARBA" id="ARBA00022630"/>
    </source>
</evidence>
<evidence type="ECO:0000259" key="11">
    <source>
        <dbReference type="PROSITE" id="PS51384"/>
    </source>
</evidence>
<keyword evidence="8 10" id="KW-0411">Iron-sulfur</keyword>
<dbReference type="InterPro" id="IPR037117">
    <property type="entry name" value="Dihydroorotate_DH_ele_sf"/>
</dbReference>
<dbReference type="Gene3D" id="3.40.50.80">
    <property type="entry name" value="Nucleotide-binding domain of ferredoxin-NADP reductase (FNR) module"/>
    <property type="match status" value="1"/>
</dbReference>
<evidence type="ECO:0000256" key="7">
    <source>
        <dbReference type="ARBA" id="ARBA00023004"/>
    </source>
</evidence>
<dbReference type="InterPro" id="IPR019480">
    <property type="entry name" value="Dihydroorotate_DH_Fe-S-bd"/>
</dbReference>
<dbReference type="Gene3D" id="2.40.30.10">
    <property type="entry name" value="Translation factors"/>
    <property type="match status" value="1"/>
</dbReference>
<dbReference type="PRINTS" id="PR00371">
    <property type="entry name" value="FPNCR"/>
</dbReference>
<dbReference type="Pfam" id="PF10418">
    <property type="entry name" value="DHODB_Fe-S_bind"/>
    <property type="match status" value="1"/>
</dbReference>
<dbReference type="InterPro" id="IPR039261">
    <property type="entry name" value="FNR_nucleotide-bd"/>
</dbReference>
<name>A0A7C5IXK9_9GAMM</name>
<dbReference type="InterPro" id="IPR012165">
    <property type="entry name" value="Cyt_c3_hydrogenase_gsu"/>
</dbReference>
<keyword evidence="3 10" id="KW-0001">2Fe-2S</keyword>
<keyword evidence="1" id="KW-0813">Transport</keyword>
<dbReference type="GO" id="GO:0051537">
    <property type="term" value="F:2 iron, 2 sulfur cluster binding"/>
    <property type="evidence" value="ECO:0007669"/>
    <property type="project" value="UniProtKB-KW"/>
</dbReference>
<dbReference type="InterPro" id="IPR001709">
    <property type="entry name" value="Flavoprot_Pyr_Nucl_cyt_Rdtase"/>
</dbReference>
<reference evidence="12" key="1">
    <citation type="journal article" date="2020" name="mSystems">
        <title>Genome- and Community-Level Interaction Insights into Carbon Utilization and Element Cycling Functions of Hydrothermarchaeota in Hydrothermal Sediment.</title>
        <authorList>
            <person name="Zhou Z."/>
            <person name="Liu Y."/>
            <person name="Xu W."/>
            <person name="Pan J."/>
            <person name="Luo Z.H."/>
            <person name="Li M."/>
        </authorList>
    </citation>
    <scope>NUCLEOTIDE SEQUENCE [LARGE SCALE GENOMIC DNA]</scope>
    <source>
        <strain evidence="12">HyVt-535</strain>
    </source>
</reference>
<gene>
    <name evidence="12" type="ORF">ENJ98_00285</name>
</gene>
<proteinExistence type="predicted"/>